<sequence>MRCTSAARSGSRISAAMEVKPSTQPSTASAVCRGLRHVVTFMRSTRFTVSRSVRYTPAAASGGLPAGNASSTTRYSGTSALTNGAMYVPRPVTMGSMPSTPSSVRRARTSSAGRGVILSIIVSGKLTLRGSRR</sequence>
<evidence type="ECO:0000313" key="2">
    <source>
        <dbReference type="EMBL" id="MPN34708.1"/>
    </source>
</evidence>
<dbReference type="EMBL" id="VSSQ01087880">
    <property type="protein sequence ID" value="MPN34708.1"/>
    <property type="molecule type" value="Genomic_DNA"/>
</dbReference>
<feature type="compositionally biased region" description="Low complexity" evidence="1">
    <location>
        <begin position="1"/>
        <end position="16"/>
    </location>
</feature>
<accession>A0A645H6W3</accession>
<feature type="region of interest" description="Disordered" evidence="1">
    <location>
        <begin position="1"/>
        <end position="27"/>
    </location>
</feature>
<reference evidence="2" key="1">
    <citation type="submission" date="2019-08" db="EMBL/GenBank/DDBJ databases">
        <authorList>
            <person name="Kucharzyk K."/>
            <person name="Murdoch R.W."/>
            <person name="Higgins S."/>
            <person name="Loffler F."/>
        </authorList>
    </citation>
    <scope>NUCLEOTIDE SEQUENCE</scope>
</reference>
<dbReference type="AlphaFoldDB" id="A0A645H6W3"/>
<protein>
    <submittedName>
        <fullName evidence="2">Uncharacterized protein</fullName>
    </submittedName>
</protein>
<feature type="compositionally biased region" description="Polar residues" evidence="1">
    <location>
        <begin position="68"/>
        <end position="77"/>
    </location>
</feature>
<proteinExistence type="predicted"/>
<organism evidence="2">
    <name type="scientific">bioreactor metagenome</name>
    <dbReference type="NCBI Taxonomy" id="1076179"/>
    <lineage>
        <taxon>unclassified sequences</taxon>
        <taxon>metagenomes</taxon>
        <taxon>ecological metagenomes</taxon>
    </lineage>
</organism>
<comment type="caution">
    <text evidence="2">The sequence shown here is derived from an EMBL/GenBank/DDBJ whole genome shotgun (WGS) entry which is preliminary data.</text>
</comment>
<name>A0A645H6W3_9ZZZZ</name>
<feature type="region of interest" description="Disordered" evidence="1">
    <location>
        <begin position="58"/>
        <end position="77"/>
    </location>
</feature>
<gene>
    <name evidence="2" type="ORF">SDC9_182202</name>
</gene>
<evidence type="ECO:0000256" key="1">
    <source>
        <dbReference type="SAM" id="MobiDB-lite"/>
    </source>
</evidence>